<gene>
    <name evidence="4" type="ORF">NNL22_14825</name>
</gene>
<evidence type="ECO:0000259" key="3">
    <source>
        <dbReference type="Pfam" id="PF08338"/>
    </source>
</evidence>
<reference evidence="4" key="1">
    <citation type="submission" date="2022-07" db="EMBL/GenBank/DDBJ databases">
        <title>Alkalimarinus sp. nov., isolated from gut of a Alitta virens.</title>
        <authorList>
            <person name="Yang A.I."/>
            <person name="Shin N.-R."/>
        </authorList>
    </citation>
    <scope>NUCLEOTIDE SEQUENCE</scope>
    <source>
        <strain evidence="4">FA028</strain>
    </source>
</reference>
<dbReference type="RefSeq" id="WP_251811117.1">
    <property type="nucleotide sequence ID" value="NZ_CP101527.1"/>
</dbReference>
<feature type="domain" description="NAD-dependent epimerase/dehydratase" evidence="2">
    <location>
        <begin position="3"/>
        <end position="220"/>
    </location>
</feature>
<evidence type="ECO:0000256" key="1">
    <source>
        <dbReference type="ARBA" id="ARBA00009353"/>
    </source>
</evidence>
<dbReference type="Proteomes" id="UP001164472">
    <property type="component" value="Chromosome"/>
</dbReference>
<dbReference type="EMBL" id="CP101527">
    <property type="protein sequence ID" value="UZW74282.1"/>
    <property type="molecule type" value="Genomic_DNA"/>
</dbReference>
<dbReference type="InterPro" id="IPR036291">
    <property type="entry name" value="NAD(P)-bd_dom_sf"/>
</dbReference>
<proteinExistence type="inferred from homology"/>
<comment type="similarity">
    <text evidence="1">Belongs to the NAD(P)-dependent epimerase/dehydratase family. SDR39U1 subfamily.</text>
</comment>
<dbReference type="AlphaFoldDB" id="A0A9E8HHH3"/>
<dbReference type="InterPro" id="IPR010099">
    <property type="entry name" value="SDR39U1"/>
</dbReference>
<dbReference type="InterPro" id="IPR013549">
    <property type="entry name" value="DUF1731"/>
</dbReference>
<feature type="domain" description="DUF1731" evidence="3">
    <location>
        <begin position="248"/>
        <end position="294"/>
    </location>
</feature>
<dbReference type="Pfam" id="PF08338">
    <property type="entry name" value="DUF1731"/>
    <property type="match status" value="1"/>
</dbReference>
<name>A0A9E8HHH3_9ALTE</name>
<protein>
    <submittedName>
        <fullName evidence="4">TIGR01777 family oxidoreductase</fullName>
    </submittedName>
</protein>
<dbReference type="SUPFAM" id="SSF51735">
    <property type="entry name" value="NAD(P)-binding Rossmann-fold domains"/>
    <property type="match status" value="1"/>
</dbReference>
<keyword evidence="5" id="KW-1185">Reference proteome</keyword>
<organism evidence="4 5">
    <name type="scientific">Alkalimarinus sediminis</name>
    <dbReference type="NCBI Taxonomy" id="1632866"/>
    <lineage>
        <taxon>Bacteria</taxon>
        <taxon>Pseudomonadati</taxon>
        <taxon>Pseudomonadota</taxon>
        <taxon>Gammaproteobacteria</taxon>
        <taxon>Alteromonadales</taxon>
        <taxon>Alteromonadaceae</taxon>
        <taxon>Alkalimarinus</taxon>
    </lineage>
</organism>
<dbReference type="CDD" id="cd05242">
    <property type="entry name" value="SDR_a8"/>
    <property type="match status" value="1"/>
</dbReference>
<evidence type="ECO:0000313" key="4">
    <source>
        <dbReference type="EMBL" id="UZW74282.1"/>
    </source>
</evidence>
<accession>A0A9E8HHH3</accession>
<dbReference type="Pfam" id="PF01370">
    <property type="entry name" value="Epimerase"/>
    <property type="match status" value="1"/>
</dbReference>
<dbReference type="NCBIfam" id="TIGR01777">
    <property type="entry name" value="yfcH"/>
    <property type="match status" value="1"/>
</dbReference>
<dbReference type="PANTHER" id="PTHR11092">
    <property type="entry name" value="SUGAR NUCLEOTIDE EPIMERASE RELATED"/>
    <property type="match status" value="1"/>
</dbReference>
<dbReference type="Gene3D" id="3.40.50.720">
    <property type="entry name" value="NAD(P)-binding Rossmann-like Domain"/>
    <property type="match status" value="1"/>
</dbReference>
<dbReference type="PANTHER" id="PTHR11092:SF0">
    <property type="entry name" value="EPIMERASE FAMILY PROTEIN SDR39U1"/>
    <property type="match status" value="1"/>
</dbReference>
<dbReference type="InterPro" id="IPR001509">
    <property type="entry name" value="Epimerase_deHydtase"/>
</dbReference>
<sequence length="297" mass="33133">MKILITGGTGLIGQRFIQANPSHEYTVLTRSAEKAKTKLLSSIKLLECLTQLDNLDEFDAVINLAGEPIVDKRWTEQQKRIICDSRWDITQQLVELFRVSLTPPEIFLSGSAIGVYSDHGDLLITERDVATKNDFASSVCRQWEEIAKQAEPYTRVVYLRTGIVLDPEGGALAKMLMPFKMYLGGRMGSGRQYMSWIHIQDMIGAMAFLLSHSEVKGAVNMVAPEPVTNQQFTRELATALKRFAIFPVPKTMLKLLLGESSTLLLGSQRVEPGALLEASYEFKFPEIGAALTDLLRH</sequence>
<evidence type="ECO:0000313" key="5">
    <source>
        <dbReference type="Proteomes" id="UP001164472"/>
    </source>
</evidence>
<dbReference type="KEGG" id="asem:NNL22_14825"/>
<evidence type="ECO:0000259" key="2">
    <source>
        <dbReference type="Pfam" id="PF01370"/>
    </source>
</evidence>